<name>A0ABY4ECM5_VITST</name>
<gene>
    <name evidence="8" type="ORF">LVJ81_12340</name>
</gene>
<dbReference type="NCBIfam" id="NF006514">
    <property type="entry name" value="PRK08960.1"/>
    <property type="match status" value="1"/>
</dbReference>
<reference evidence="8" key="1">
    <citation type="submission" date="2021-12" db="EMBL/GenBank/DDBJ databases">
        <authorList>
            <person name="Veyrier F.J."/>
        </authorList>
    </citation>
    <scope>NUCLEOTIDE SEQUENCE</scope>
    <source>
        <strain evidence="8">SAG 1488-6</strain>
    </source>
</reference>
<evidence type="ECO:0000256" key="3">
    <source>
        <dbReference type="ARBA" id="ARBA00022576"/>
    </source>
</evidence>
<dbReference type="EC" id="2.6.1.-" evidence="6"/>
<dbReference type="Proteomes" id="UP000832034">
    <property type="component" value="Chromosome"/>
</dbReference>
<accession>A0ABY4ECM5</accession>
<organism evidence="8 9">
    <name type="scientific">Vitreoscilla stercoraria</name>
    <dbReference type="NCBI Taxonomy" id="61"/>
    <lineage>
        <taxon>Bacteria</taxon>
        <taxon>Pseudomonadati</taxon>
        <taxon>Pseudomonadota</taxon>
        <taxon>Betaproteobacteria</taxon>
        <taxon>Neisseriales</taxon>
        <taxon>Neisseriaceae</taxon>
        <taxon>Vitreoscilla</taxon>
    </lineage>
</organism>
<protein>
    <recommendedName>
        <fullName evidence="6">Aminotransferase</fullName>
        <ecNumber evidence="6">2.6.1.-</ecNumber>
    </recommendedName>
</protein>
<dbReference type="PANTHER" id="PTHR46383">
    <property type="entry name" value="ASPARTATE AMINOTRANSFERASE"/>
    <property type="match status" value="1"/>
</dbReference>
<dbReference type="NCBIfam" id="NF005601">
    <property type="entry name" value="PRK07337.1"/>
    <property type="match status" value="1"/>
</dbReference>
<evidence type="ECO:0000256" key="6">
    <source>
        <dbReference type="RuleBase" id="RU000481"/>
    </source>
</evidence>
<dbReference type="CDD" id="cd00609">
    <property type="entry name" value="AAT_like"/>
    <property type="match status" value="1"/>
</dbReference>
<dbReference type="InterPro" id="IPR004838">
    <property type="entry name" value="NHTrfase_class1_PyrdxlP-BS"/>
</dbReference>
<reference evidence="8" key="2">
    <citation type="journal article" date="2022" name="Res Sq">
        <title>Evolution of multicellular longitudinally dividing oral cavity symbionts (Neisseriaceae).</title>
        <authorList>
            <person name="Nyongesa S."/>
            <person name="Weber P."/>
            <person name="Bernet E."/>
            <person name="Pullido F."/>
            <person name="Nieckarz M."/>
            <person name="Delaby M."/>
            <person name="Nieves C."/>
            <person name="Viehboeck T."/>
            <person name="Krause N."/>
            <person name="Rivera-Millot A."/>
            <person name="Nakamura A."/>
            <person name="Vischer N."/>
            <person name="VanNieuwenhze M."/>
            <person name="Brun Y."/>
            <person name="Cava F."/>
            <person name="Bulgheresi S."/>
            <person name="Veyrier F."/>
        </authorList>
    </citation>
    <scope>NUCLEOTIDE SEQUENCE</scope>
    <source>
        <strain evidence="8">SAG 1488-6</strain>
    </source>
</reference>
<dbReference type="SUPFAM" id="SSF53383">
    <property type="entry name" value="PLP-dependent transferases"/>
    <property type="match status" value="1"/>
</dbReference>
<dbReference type="InterPro" id="IPR015424">
    <property type="entry name" value="PyrdxlP-dep_Trfase"/>
</dbReference>
<comment type="similarity">
    <text evidence="2 6">Belongs to the class-I pyridoxal-phosphate-dependent aminotransferase family.</text>
</comment>
<evidence type="ECO:0000256" key="1">
    <source>
        <dbReference type="ARBA" id="ARBA00001933"/>
    </source>
</evidence>
<dbReference type="InterPro" id="IPR015421">
    <property type="entry name" value="PyrdxlP-dep_Trfase_major"/>
</dbReference>
<evidence type="ECO:0000256" key="5">
    <source>
        <dbReference type="ARBA" id="ARBA00022898"/>
    </source>
</evidence>
<dbReference type="PROSITE" id="PS00105">
    <property type="entry name" value="AA_TRANSFER_CLASS_1"/>
    <property type="match status" value="1"/>
</dbReference>
<dbReference type="RefSeq" id="WP_040755816.1">
    <property type="nucleotide sequence ID" value="NZ_CP091512.1"/>
</dbReference>
<evidence type="ECO:0000259" key="7">
    <source>
        <dbReference type="Pfam" id="PF00155"/>
    </source>
</evidence>
<dbReference type="PANTHER" id="PTHR46383:SF2">
    <property type="entry name" value="AMINOTRANSFERASE"/>
    <property type="match status" value="1"/>
</dbReference>
<keyword evidence="9" id="KW-1185">Reference proteome</keyword>
<keyword evidence="5" id="KW-0663">Pyridoxal phosphate</keyword>
<dbReference type="InterPro" id="IPR050596">
    <property type="entry name" value="AspAT/PAT-like"/>
</dbReference>
<dbReference type="InterPro" id="IPR004839">
    <property type="entry name" value="Aminotransferase_I/II_large"/>
</dbReference>
<keyword evidence="4 6" id="KW-0808">Transferase</keyword>
<evidence type="ECO:0000256" key="4">
    <source>
        <dbReference type="ARBA" id="ARBA00022679"/>
    </source>
</evidence>
<comment type="cofactor">
    <cofactor evidence="1 6">
        <name>pyridoxal 5'-phosphate</name>
        <dbReference type="ChEBI" id="CHEBI:597326"/>
    </cofactor>
</comment>
<dbReference type="GO" id="GO:0008483">
    <property type="term" value="F:transaminase activity"/>
    <property type="evidence" value="ECO:0007669"/>
    <property type="project" value="UniProtKB-KW"/>
</dbReference>
<dbReference type="EMBL" id="CP091512">
    <property type="protein sequence ID" value="UOO92373.1"/>
    <property type="molecule type" value="Genomic_DNA"/>
</dbReference>
<evidence type="ECO:0000256" key="2">
    <source>
        <dbReference type="ARBA" id="ARBA00007441"/>
    </source>
</evidence>
<dbReference type="Gene3D" id="3.40.640.10">
    <property type="entry name" value="Type I PLP-dependent aspartate aminotransferase-like (Major domain)"/>
    <property type="match status" value="1"/>
</dbReference>
<evidence type="ECO:0000313" key="9">
    <source>
        <dbReference type="Proteomes" id="UP000832034"/>
    </source>
</evidence>
<dbReference type="Pfam" id="PF00155">
    <property type="entry name" value="Aminotran_1_2"/>
    <property type="match status" value="1"/>
</dbReference>
<feature type="domain" description="Aminotransferase class I/classII large" evidence="7">
    <location>
        <begin position="40"/>
        <end position="388"/>
    </location>
</feature>
<sequence length="397" mass="43964">MSDLPVSRTIALAERMQAIEPFRVMALLARAKQLQAEGRDIIHMEIGEPDFTTAEPIIAAAQEALAQGKTTYTQALGIPELRTAISAWYQKQYGIDVPASRIVVTPGGSGALLLLSALLMNPNDELLMSDPSYPCNRHFLRLVEGKARLIETTATSRYQLTPAMVREHWNEHTKGVLVASPSNPTGELLSREQLQALAQVCRELGGVLLVDEIYHGMVYGEDAVSVLEVADDVLVLNSFSKYFGMTGWRIGWLVAPEALIPEIEKLAQNLYISVQTISQYAALAAFSPEAVAIHEARRAEFAQRRDYLVQALRDLGLIIPNVPAGAFYVYADVSAFTQDSRNWCLQLLEQEGVAVTPGEDFGTFRCDEHVRFAYTDSLPRLQEAVARIQRFIQTQSV</sequence>
<evidence type="ECO:0000313" key="8">
    <source>
        <dbReference type="EMBL" id="UOO92373.1"/>
    </source>
</evidence>
<proteinExistence type="inferred from homology"/>
<keyword evidence="3 6" id="KW-0032">Aminotransferase</keyword>